<dbReference type="OrthoDB" id="3989227at2759"/>
<feature type="compositionally biased region" description="Low complexity" evidence="4">
    <location>
        <begin position="176"/>
        <end position="190"/>
    </location>
</feature>
<evidence type="ECO:0000256" key="3">
    <source>
        <dbReference type="ARBA" id="ARBA00023242"/>
    </source>
</evidence>
<dbReference type="InterPro" id="IPR050613">
    <property type="entry name" value="Sec_Metabolite_Reg"/>
</dbReference>
<accession>A0A9P6HXM9</accession>
<reference evidence="6" key="2">
    <citation type="submission" date="2020-11" db="EMBL/GenBank/DDBJ databases">
        <title>Whole genome sequencing of Colletotrichum sp.</title>
        <authorList>
            <person name="Li H."/>
        </authorList>
    </citation>
    <scope>NUCLEOTIDE SEQUENCE</scope>
    <source>
        <strain evidence="6">CkLH20</strain>
    </source>
</reference>
<comment type="caution">
    <text evidence="6">The sequence shown here is derived from an EMBL/GenBank/DDBJ whole genome shotgun (WGS) entry which is preliminary data.</text>
</comment>
<dbReference type="SMART" id="SM00906">
    <property type="entry name" value="Fungal_trans"/>
    <property type="match status" value="1"/>
</dbReference>
<dbReference type="GO" id="GO:0006351">
    <property type="term" value="P:DNA-templated transcription"/>
    <property type="evidence" value="ECO:0007669"/>
    <property type="project" value="InterPro"/>
</dbReference>
<dbReference type="GO" id="GO:0003677">
    <property type="term" value="F:DNA binding"/>
    <property type="evidence" value="ECO:0007669"/>
    <property type="project" value="InterPro"/>
</dbReference>
<feature type="region of interest" description="Disordered" evidence="4">
    <location>
        <begin position="1"/>
        <end position="65"/>
    </location>
</feature>
<dbReference type="SMART" id="SM00066">
    <property type="entry name" value="GAL4"/>
    <property type="match status" value="1"/>
</dbReference>
<evidence type="ECO:0000256" key="2">
    <source>
        <dbReference type="ARBA" id="ARBA00022723"/>
    </source>
</evidence>
<dbReference type="PANTHER" id="PTHR31001:SF50">
    <property type="entry name" value="ZN(II)2CYS6 TRANSCRIPTION FACTOR (EUROFUNG)"/>
    <property type="match status" value="1"/>
</dbReference>
<name>A0A9P6HXM9_9PEZI</name>
<feature type="region of interest" description="Disordered" evidence="4">
    <location>
        <begin position="260"/>
        <end position="279"/>
    </location>
</feature>
<dbReference type="GO" id="GO:0000981">
    <property type="term" value="F:DNA-binding transcription factor activity, RNA polymerase II-specific"/>
    <property type="evidence" value="ECO:0007669"/>
    <property type="project" value="InterPro"/>
</dbReference>
<dbReference type="EMBL" id="JAATWM020000037">
    <property type="protein sequence ID" value="KAF9872449.1"/>
    <property type="molecule type" value="Genomic_DNA"/>
</dbReference>
<organism evidence="6 7">
    <name type="scientific">Colletotrichum karsti</name>
    <dbReference type="NCBI Taxonomy" id="1095194"/>
    <lineage>
        <taxon>Eukaryota</taxon>
        <taxon>Fungi</taxon>
        <taxon>Dikarya</taxon>
        <taxon>Ascomycota</taxon>
        <taxon>Pezizomycotina</taxon>
        <taxon>Sordariomycetes</taxon>
        <taxon>Hypocreomycetidae</taxon>
        <taxon>Glomerellales</taxon>
        <taxon>Glomerellaceae</taxon>
        <taxon>Colletotrichum</taxon>
        <taxon>Colletotrichum boninense species complex</taxon>
    </lineage>
</organism>
<evidence type="ECO:0000313" key="7">
    <source>
        <dbReference type="Proteomes" id="UP000781932"/>
    </source>
</evidence>
<feature type="region of interest" description="Disordered" evidence="4">
    <location>
        <begin position="734"/>
        <end position="753"/>
    </location>
</feature>
<feature type="region of interest" description="Disordered" evidence="4">
    <location>
        <begin position="98"/>
        <end position="123"/>
    </location>
</feature>
<dbReference type="PROSITE" id="PS00463">
    <property type="entry name" value="ZN2_CY6_FUNGAL_1"/>
    <property type="match status" value="1"/>
</dbReference>
<feature type="region of interest" description="Disordered" evidence="4">
    <location>
        <begin position="771"/>
        <end position="821"/>
    </location>
</feature>
<evidence type="ECO:0000256" key="4">
    <source>
        <dbReference type="SAM" id="MobiDB-lite"/>
    </source>
</evidence>
<dbReference type="GO" id="GO:0005634">
    <property type="term" value="C:nucleus"/>
    <property type="evidence" value="ECO:0007669"/>
    <property type="project" value="UniProtKB-SubCell"/>
</dbReference>
<evidence type="ECO:0000259" key="5">
    <source>
        <dbReference type="PROSITE" id="PS50048"/>
    </source>
</evidence>
<evidence type="ECO:0000256" key="1">
    <source>
        <dbReference type="ARBA" id="ARBA00004123"/>
    </source>
</evidence>
<dbReference type="AlphaFoldDB" id="A0A9P6HXM9"/>
<feature type="compositionally biased region" description="Polar residues" evidence="4">
    <location>
        <begin position="1"/>
        <end position="24"/>
    </location>
</feature>
<dbReference type="SUPFAM" id="SSF57701">
    <property type="entry name" value="Zn2/Cys6 DNA-binding domain"/>
    <property type="match status" value="1"/>
</dbReference>
<sequence>MENFSPASQQSNPTTPAQAMNNPHHSPASPNAAHDFPALSRHGATSIPPDQPVAMTASGQPALNPRSCVTCRRRKVRCDKQMPCSNCRRAVIQCIFPAPGRAPRRPRPKDPNAPPKNSSEREVELMKRLRKLEGIVEELSGQIEVESGTGSNSGRQNSSTGNSPEAAGNDFSSERAGSVQSGGPAASAGAQREATAPVRMDTDPEPRRPADLRQASIGKSFGRLVLHDQGRTSRYVSSAFWSKLNDEIDELREQMANFEHDSQDSADEDSPHYSPLQPTDASADHHAFILGYRSSDVDLRKLHPLPSQIPFMWQVYQENVEPLLKILHIPTMEKLIRAMRRNFDELTPGNEALLFSIYYAAITSMEDEEVEKNFGSKKDTMLLQYRFALEQALAKANFLNTSDIVVLQAFVLFLTLVRRQDDTRFCWTLTGLAIRIAQGLGIHRDGTNFNLPPFETELRRRLWWAICTLDLRSAEELGSDLTIIDRSFDTELPSNLNDSDIEPGMTEPPKPRQGRTDCAVALVRYEICALSRRLHTVGSAMAGVCPRDASSSLAERERMLIEVYDRVEEKFLQHCFTDDDPLFWMAAMIARVIMAKMSLVIYQPMLFPGNGHELSGEIRDRLFVSAIEIVEYNYILNTDPRCKQWRWLFQTYRQWHAIAYVLMEAGRRPWSATSERGWEAVNNTIRFDRDPAEISRMADHMAVWMPLRKLSAKATKHRESEIARLLANPDEARQLDVDDRMNPIPARLGPVPGMEGKHLQIRARWRQLCGVRTDGNSPLPTPSSNARPTQAQPIQAHASQPGPATTAAPAPAPASQEKGLGSLDTVMMNRSFNPSEMWEYIYPTAQSMAADPNNTLFPPSAAQPPMLSSGVSSPAISNNTQMTDAERRQRQQAIAATSQPQIASSVSDNQPPWLWSDPFTSINNSFDDVPVDAMDVNMDSLEAFDWNNWQESVKGLEMDPGNMPAKGAW</sequence>
<dbReference type="Pfam" id="PF00172">
    <property type="entry name" value="Zn_clus"/>
    <property type="match status" value="1"/>
</dbReference>
<feature type="compositionally biased region" description="Polar residues" evidence="4">
    <location>
        <begin position="774"/>
        <end position="793"/>
    </location>
</feature>
<comment type="subcellular location">
    <subcellularLocation>
        <location evidence="1">Nucleus</location>
    </subcellularLocation>
</comment>
<dbReference type="GeneID" id="62165735"/>
<dbReference type="Pfam" id="PF04082">
    <property type="entry name" value="Fungal_trans"/>
    <property type="match status" value="1"/>
</dbReference>
<keyword evidence="3" id="KW-0539">Nucleus</keyword>
<feature type="compositionally biased region" description="Low complexity" evidence="4">
    <location>
        <begin position="798"/>
        <end position="816"/>
    </location>
</feature>
<protein>
    <submittedName>
        <fullName evidence="6">Fungal specific transcription factor domain-containing protein</fullName>
    </submittedName>
</protein>
<feature type="compositionally biased region" description="Polar residues" evidence="4">
    <location>
        <begin position="148"/>
        <end position="163"/>
    </location>
</feature>
<feature type="domain" description="Zn(2)-C6 fungal-type" evidence="5">
    <location>
        <begin position="67"/>
        <end position="96"/>
    </location>
</feature>
<gene>
    <name evidence="6" type="ORF">CkaCkLH20_09946</name>
</gene>
<dbReference type="Gene3D" id="4.10.240.10">
    <property type="entry name" value="Zn(2)-C6 fungal-type DNA-binding domain"/>
    <property type="match status" value="1"/>
</dbReference>
<reference evidence="6" key="1">
    <citation type="submission" date="2020-03" db="EMBL/GenBank/DDBJ databases">
        <authorList>
            <person name="He L."/>
        </authorList>
    </citation>
    <scope>NUCLEOTIDE SEQUENCE</scope>
    <source>
        <strain evidence="6">CkLH20</strain>
    </source>
</reference>
<dbReference type="InterPro" id="IPR007219">
    <property type="entry name" value="XnlR_reg_dom"/>
</dbReference>
<proteinExistence type="predicted"/>
<dbReference type="RefSeq" id="XP_038741910.1">
    <property type="nucleotide sequence ID" value="XM_038892661.1"/>
</dbReference>
<feature type="region of interest" description="Disordered" evidence="4">
    <location>
        <begin position="141"/>
        <end position="216"/>
    </location>
</feature>
<dbReference type="CDD" id="cd12148">
    <property type="entry name" value="fungal_TF_MHR"/>
    <property type="match status" value="1"/>
</dbReference>
<keyword evidence="2" id="KW-0479">Metal-binding</keyword>
<dbReference type="InterPro" id="IPR036864">
    <property type="entry name" value="Zn2-C6_fun-type_DNA-bd_sf"/>
</dbReference>
<dbReference type="PROSITE" id="PS50048">
    <property type="entry name" value="ZN2_CY6_FUNGAL_2"/>
    <property type="match status" value="1"/>
</dbReference>
<dbReference type="PANTHER" id="PTHR31001">
    <property type="entry name" value="UNCHARACTERIZED TRANSCRIPTIONAL REGULATORY PROTEIN"/>
    <property type="match status" value="1"/>
</dbReference>
<keyword evidence="7" id="KW-1185">Reference proteome</keyword>
<dbReference type="Proteomes" id="UP000781932">
    <property type="component" value="Unassembled WGS sequence"/>
</dbReference>
<feature type="compositionally biased region" description="Basic and acidic residues" evidence="4">
    <location>
        <begin position="200"/>
        <end position="211"/>
    </location>
</feature>
<dbReference type="CDD" id="cd00067">
    <property type="entry name" value="GAL4"/>
    <property type="match status" value="1"/>
</dbReference>
<dbReference type="GO" id="GO:0008270">
    <property type="term" value="F:zinc ion binding"/>
    <property type="evidence" value="ECO:0007669"/>
    <property type="project" value="InterPro"/>
</dbReference>
<evidence type="ECO:0000313" key="6">
    <source>
        <dbReference type="EMBL" id="KAF9872449.1"/>
    </source>
</evidence>
<dbReference type="InterPro" id="IPR001138">
    <property type="entry name" value="Zn2Cys6_DnaBD"/>
</dbReference>